<reference evidence="1 2" key="1">
    <citation type="submission" date="2017-05" db="EMBL/GenBank/DDBJ databases">
        <authorList>
            <person name="Varghese N."/>
            <person name="Submissions S."/>
        </authorList>
    </citation>
    <scope>NUCLEOTIDE SEQUENCE [LARGE SCALE GENOMIC DNA]</scope>
    <source>
        <strain evidence="1 2">DSM 29506</strain>
    </source>
</reference>
<dbReference type="EMBL" id="FXTO01000008">
    <property type="protein sequence ID" value="SMO63751.1"/>
    <property type="molecule type" value="Genomic_DNA"/>
</dbReference>
<evidence type="ECO:0000313" key="2">
    <source>
        <dbReference type="Proteomes" id="UP000316030"/>
    </source>
</evidence>
<dbReference type="Proteomes" id="UP000316030">
    <property type="component" value="Unassembled WGS sequence"/>
</dbReference>
<gene>
    <name evidence="1" type="ORF">SAMN06265173_1087</name>
</gene>
<evidence type="ECO:0008006" key="3">
    <source>
        <dbReference type="Google" id="ProtNLM"/>
    </source>
</evidence>
<protein>
    <recommendedName>
        <fullName evidence="3">Lipoprotein</fullName>
    </recommendedName>
</protein>
<dbReference type="AlphaFoldDB" id="A0A521CYC0"/>
<proteinExistence type="predicted"/>
<sequence length="167" mass="18434">MRIPLSALLISTLVLTGCGNSRLNPMNWFGRAKSTPVATAENTNPLIPQRRGSILRREQLPYAGQLMSQVKTLHIERTPGGALVRVSGIAQFQRPYEVRLIPTNNKQPVNGVLTFDLKAVQPGKKLAQGSEWTRTVTAATFLTDNELDGVRTIQVQAAQNTMSSRRR</sequence>
<evidence type="ECO:0000313" key="1">
    <source>
        <dbReference type="EMBL" id="SMO63751.1"/>
    </source>
</evidence>
<accession>A0A521CYC0</accession>
<organism evidence="1 2">
    <name type="scientific">Thalassovita litoralis</name>
    <dbReference type="NCBI Taxonomy" id="1010611"/>
    <lineage>
        <taxon>Bacteria</taxon>
        <taxon>Pseudomonadati</taxon>
        <taxon>Pseudomonadota</taxon>
        <taxon>Alphaproteobacteria</taxon>
        <taxon>Rhodobacterales</taxon>
        <taxon>Roseobacteraceae</taxon>
        <taxon>Thalassovita</taxon>
    </lineage>
</organism>
<keyword evidence="2" id="KW-1185">Reference proteome</keyword>
<name>A0A521CYC0_9RHOB</name>
<dbReference type="RefSeq" id="WP_142492937.1">
    <property type="nucleotide sequence ID" value="NZ_FXTO01000008.1"/>
</dbReference>
<dbReference type="PROSITE" id="PS51257">
    <property type="entry name" value="PROKAR_LIPOPROTEIN"/>
    <property type="match status" value="1"/>
</dbReference>
<dbReference type="OrthoDB" id="7773807at2"/>